<dbReference type="AlphaFoldDB" id="A0A3P7M1Z1"/>
<dbReference type="Proteomes" id="UP000281553">
    <property type="component" value="Unassembled WGS sequence"/>
</dbReference>
<feature type="region of interest" description="Disordered" evidence="1">
    <location>
        <begin position="129"/>
        <end position="159"/>
    </location>
</feature>
<dbReference type="OrthoDB" id="5962384at2759"/>
<name>A0A3P7M1Z1_DIBLA</name>
<dbReference type="SUPFAM" id="SSF50044">
    <property type="entry name" value="SH3-domain"/>
    <property type="match status" value="1"/>
</dbReference>
<keyword evidence="3" id="KW-1185">Reference proteome</keyword>
<evidence type="ECO:0000256" key="1">
    <source>
        <dbReference type="SAM" id="MobiDB-lite"/>
    </source>
</evidence>
<feature type="compositionally biased region" description="Basic and acidic residues" evidence="1">
    <location>
        <begin position="129"/>
        <end position="143"/>
    </location>
</feature>
<protein>
    <recommendedName>
        <fullName evidence="4">SH3 domain-containing protein</fullName>
    </recommendedName>
</protein>
<evidence type="ECO:0008006" key="4">
    <source>
        <dbReference type="Google" id="ProtNLM"/>
    </source>
</evidence>
<sequence length="177" mass="19767">MARELIDTTNETPCNIMSEKMEKPVVYPTGMAADRNFSLKLIPDQNLAISHYGISTVPELDYLTENIREGLWGPTEKPNPSEVYRATLKDFLHIKEKFNNEWWIGRPVKENSDVGFIPSPAKLEMLRTRDTDGEGGGRDDGDQNARSSSKGGVSNGKGGRKAFFKKVSLYRQADGDV</sequence>
<evidence type="ECO:0000313" key="2">
    <source>
        <dbReference type="EMBL" id="VDN12341.1"/>
    </source>
</evidence>
<gene>
    <name evidence="2" type="ORF">DILT_LOCUS8172</name>
</gene>
<dbReference type="PANTHER" id="PTHR11824">
    <property type="entry name" value="VOLTAGE-DEPENDENT CALCIUM CHANNEL BETA SUBUNIT"/>
    <property type="match status" value="1"/>
</dbReference>
<evidence type="ECO:0000313" key="3">
    <source>
        <dbReference type="Proteomes" id="UP000281553"/>
    </source>
</evidence>
<dbReference type="EMBL" id="UYRU01053657">
    <property type="protein sequence ID" value="VDN12341.1"/>
    <property type="molecule type" value="Genomic_DNA"/>
</dbReference>
<dbReference type="Gene3D" id="2.30.30.40">
    <property type="entry name" value="SH3 Domains"/>
    <property type="match status" value="1"/>
</dbReference>
<organism evidence="2 3">
    <name type="scientific">Dibothriocephalus latus</name>
    <name type="common">Fish tapeworm</name>
    <name type="synonym">Diphyllobothrium latum</name>
    <dbReference type="NCBI Taxonomy" id="60516"/>
    <lineage>
        <taxon>Eukaryota</taxon>
        <taxon>Metazoa</taxon>
        <taxon>Spiralia</taxon>
        <taxon>Lophotrochozoa</taxon>
        <taxon>Platyhelminthes</taxon>
        <taxon>Cestoda</taxon>
        <taxon>Eucestoda</taxon>
        <taxon>Diphyllobothriidea</taxon>
        <taxon>Diphyllobothriidae</taxon>
        <taxon>Dibothriocephalus</taxon>
    </lineage>
</organism>
<dbReference type="InterPro" id="IPR036028">
    <property type="entry name" value="SH3-like_dom_sf"/>
</dbReference>
<accession>A0A3P7M1Z1</accession>
<reference evidence="2 3" key="1">
    <citation type="submission" date="2018-11" db="EMBL/GenBank/DDBJ databases">
        <authorList>
            <consortium name="Pathogen Informatics"/>
        </authorList>
    </citation>
    <scope>NUCLEOTIDE SEQUENCE [LARGE SCALE GENOMIC DNA]</scope>
</reference>
<proteinExistence type="predicted"/>